<evidence type="ECO:0000313" key="1">
    <source>
        <dbReference type="EMBL" id="RDH38012.1"/>
    </source>
</evidence>
<dbReference type="RefSeq" id="XP_026631034.1">
    <property type="nucleotide sequence ID" value="XM_026764679.1"/>
</dbReference>
<evidence type="ECO:0000313" key="2">
    <source>
        <dbReference type="Proteomes" id="UP000253729"/>
    </source>
</evidence>
<protein>
    <submittedName>
        <fullName evidence="1">Uncharacterized protein</fullName>
    </submittedName>
</protein>
<accession>A0A3F3QGG8</accession>
<dbReference type="AlphaFoldDB" id="A0A3F3QGG8"/>
<keyword evidence="2" id="KW-1185">Reference proteome</keyword>
<gene>
    <name evidence="1" type="ORF">BDQ94DRAFT_135490</name>
</gene>
<dbReference type="EMBL" id="KZ852034">
    <property type="protein sequence ID" value="RDH38012.1"/>
    <property type="molecule type" value="Genomic_DNA"/>
</dbReference>
<sequence>MEARNFLLGNCYQLDSSKGLLHLPLTILSQGLPDGLIRSELPNKRPKHGASLNREIAHRSRSFDVLDCAATSSSRQIVLWVPAIVSIASSSSLWSCQRFPVWHRQNVLEIER</sequence>
<reference evidence="1 2" key="1">
    <citation type="submission" date="2018-07" db="EMBL/GenBank/DDBJ databases">
        <title>The genomes of Aspergillus section Nigri reveals drivers in fungal speciation.</title>
        <authorList>
            <consortium name="DOE Joint Genome Institute"/>
            <person name="Vesth T.C."/>
            <person name="Nybo J."/>
            <person name="Theobald S."/>
            <person name="Brandl J."/>
            <person name="Frisvad J.C."/>
            <person name="Nielsen K.F."/>
            <person name="Lyhne E.K."/>
            <person name="Kogle M.E."/>
            <person name="Kuo A."/>
            <person name="Riley R."/>
            <person name="Clum A."/>
            <person name="Nolan M."/>
            <person name="Lipzen A."/>
            <person name="Salamov A."/>
            <person name="Henrissat B."/>
            <person name="Wiebenga A."/>
            <person name="De vries R.P."/>
            <person name="Grigoriev I.V."/>
            <person name="Mortensen U.H."/>
            <person name="Andersen M.R."/>
            <person name="Baker S.E."/>
        </authorList>
    </citation>
    <scope>NUCLEOTIDE SEQUENCE [LARGE SCALE GENOMIC DNA]</scope>
    <source>
        <strain evidence="1 2">CBS 139.54b</strain>
    </source>
</reference>
<name>A0A3F3QGG8_9EURO</name>
<organism evidence="1 2">
    <name type="scientific">Aspergillus welwitschiae</name>
    <dbReference type="NCBI Taxonomy" id="1341132"/>
    <lineage>
        <taxon>Eukaryota</taxon>
        <taxon>Fungi</taxon>
        <taxon>Dikarya</taxon>
        <taxon>Ascomycota</taxon>
        <taxon>Pezizomycotina</taxon>
        <taxon>Eurotiomycetes</taxon>
        <taxon>Eurotiomycetidae</taxon>
        <taxon>Eurotiales</taxon>
        <taxon>Aspergillaceae</taxon>
        <taxon>Aspergillus</taxon>
        <taxon>Aspergillus subgen. Circumdati</taxon>
    </lineage>
</organism>
<dbReference type="Proteomes" id="UP000253729">
    <property type="component" value="Unassembled WGS sequence"/>
</dbReference>
<dbReference type="GeneID" id="38133035"/>
<proteinExistence type="predicted"/>